<dbReference type="InterPro" id="IPR009057">
    <property type="entry name" value="Homeodomain-like_sf"/>
</dbReference>
<dbReference type="EMBL" id="JAGYPE010000002">
    <property type="protein sequence ID" value="MBS4182477.1"/>
    <property type="molecule type" value="Genomic_DNA"/>
</dbReference>
<dbReference type="Pfam" id="PF13305">
    <property type="entry name" value="TetR_C_33"/>
    <property type="match status" value="1"/>
</dbReference>
<feature type="DNA-binding region" description="H-T-H motif" evidence="4">
    <location>
        <begin position="48"/>
        <end position="67"/>
    </location>
</feature>
<dbReference type="AlphaFoldDB" id="A0A942SZ67"/>
<dbReference type="PROSITE" id="PS50977">
    <property type="entry name" value="HTH_TETR_2"/>
    <property type="match status" value="1"/>
</dbReference>
<dbReference type="GO" id="GO:0003700">
    <property type="term" value="F:DNA-binding transcription factor activity"/>
    <property type="evidence" value="ECO:0007669"/>
    <property type="project" value="TreeGrafter"/>
</dbReference>
<evidence type="ECO:0000256" key="4">
    <source>
        <dbReference type="PROSITE-ProRule" id="PRU00335"/>
    </source>
</evidence>
<keyword evidence="3" id="KW-0804">Transcription</keyword>
<dbReference type="Gene3D" id="1.10.357.10">
    <property type="entry name" value="Tetracycline Repressor, domain 2"/>
    <property type="match status" value="1"/>
</dbReference>
<protein>
    <submittedName>
        <fullName evidence="6">TetR/AcrR family transcriptional regulator</fullName>
    </submittedName>
</protein>
<evidence type="ECO:0000313" key="6">
    <source>
        <dbReference type="EMBL" id="MBS4182477.1"/>
    </source>
</evidence>
<keyword evidence="2 4" id="KW-0238">DNA-binding</keyword>
<organism evidence="6">
    <name type="scientific">Neobacillus citreus</name>
    <dbReference type="NCBI Taxonomy" id="2833578"/>
    <lineage>
        <taxon>Bacteria</taxon>
        <taxon>Bacillati</taxon>
        <taxon>Bacillota</taxon>
        <taxon>Bacilli</taxon>
        <taxon>Bacillales</taxon>
        <taxon>Bacillaceae</taxon>
        <taxon>Neobacillus</taxon>
    </lineage>
</organism>
<dbReference type="PANTHER" id="PTHR30055">
    <property type="entry name" value="HTH-TYPE TRANSCRIPTIONAL REGULATOR RUTR"/>
    <property type="match status" value="1"/>
</dbReference>
<dbReference type="InterPro" id="IPR001647">
    <property type="entry name" value="HTH_TetR"/>
</dbReference>
<dbReference type="SUPFAM" id="SSF46689">
    <property type="entry name" value="Homeodomain-like"/>
    <property type="match status" value="1"/>
</dbReference>
<feature type="domain" description="HTH tetR-type" evidence="5">
    <location>
        <begin position="25"/>
        <end position="85"/>
    </location>
</feature>
<dbReference type="InterPro" id="IPR036271">
    <property type="entry name" value="Tet_transcr_reg_TetR-rel_C_sf"/>
</dbReference>
<keyword evidence="1" id="KW-0805">Transcription regulation</keyword>
<evidence type="ECO:0000256" key="2">
    <source>
        <dbReference type="ARBA" id="ARBA00023125"/>
    </source>
</evidence>
<dbReference type="PANTHER" id="PTHR30055:SF234">
    <property type="entry name" value="HTH-TYPE TRANSCRIPTIONAL REGULATOR BETI"/>
    <property type="match status" value="1"/>
</dbReference>
<sequence length="258" mass="27387">MCSALAWQGGRMVDPAPTARARAREAVHASILAAARARLTAEGPTQLSLRQVARDVGLVSSAVYRYFASRDDLLTAILVLDFDELGAAVEDADAARPRTDVGGRWTAACRAIRTWAIAHPGDFALLYGSPVPGYVAPPDTIEPASRTTHVLVRVVADAWRNRHADGSAWRGTPVPPPSAPGAVGSAVADAIAYVADRGFADDLPDEVVVRTLMAWTTVFGVVSFELFGQAVGSVSDPSAYFDEVTARLAWDIGFDVAR</sequence>
<proteinExistence type="predicted"/>
<dbReference type="InterPro" id="IPR050109">
    <property type="entry name" value="HTH-type_TetR-like_transc_reg"/>
</dbReference>
<dbReference type="PRINTS" id="PR00455">
    <property type="entry name" value="HTHTETR"/>
</dbReference>
<evidence type="ECO:0000256" key="3">
    <source>
        <dbReference type="ARBA" id="ARBA00023163"/>
    </source>
</evidence>
<accession>A0A942SZ67</accession>
<name>A0A942SZ67_9BACI</name>
<comment type="caution">
    <text evidence="6">The sequence shown here is derived from an EMBL/GenBank/DDBJ whole genome shotgun (WGS) entry which is preliminary data.</text>
</comment>
<dbReference type="InterPro" id="IPR025996">
    <property type="entry name" value="MT1864/Rv1816-like_C"/>
</dbReference>
<reference evidence="6" key="1">
    <citation type="submission" date="2021-05" db="EMBL/GenBank/DDBJ databases">
        <title>Novel Bacillus species.</title>
        <authorList>
            <person name="Liu G."/>
        </authorList>
    </citation>
    <scope>NUCLEOTIDE SEQUENCE</scope>
    <source>
        <strain evidence="6">FJAT-50051</strain>
    </source>
</reference>
<evidence type="ECO:0000259" key="5">
    <source>
        <dbReference type="PROSITE" id="PS50977"/>
    </source>
</evidence>
<gene>
    <name evidence="6" type="ORF">KHB02_13850</name>
</gene>
<dbReference type="SUPFAM" id="SSF48498">
    <property type="entry name" value="Tetracyclin repressor-like, C-terminal domain"/>
    <property type="match status" value="1"/>
</dbReference>
<dbReference type="GO" id="GO:0000976">
    <property type="term" value="F:transcription cis-regulatory region binding"/>
    <property type="evidence" value="ECO:0007669"/>
    <property type="project" value="TreeGrafter"/>
</dbReference>
<evidence type="ECO:0000256" key="1">
    <source>
        <dbReference type="ARBA" id="ARBA00023015"/>
    </source>
</evidence>
<dbReference type="Pfam" id="PF00440">
    <property type="entry name" value="TetR_N"/>
    <property type="match status" value="1"/>
</dbReference>